<accession>K9P5Z5</accession>
<dbReference type="Pfam" id="PF11237">
    <property type="entry name" value="DUF3038"/>
    <property type="match status" value="1"/>
</dbReference>
<dbReference type="STRING" id="292564.Cyagr_0797"/>
<dbReference type="Proteomes" id="UP000010388">
    <property type="component" value="Chromosome"/>
</dbReference>
<name>K9P5Z5_CYAGP</name>
<dbReference type="HOGENOM" id="CLU_104980_1_0_3"/>
<evidence type="ECO:0000313" key="2">
    <source>
        <dbReference type="Proteomes" id="UP000010388"/>
    </source>
</evidence>
<dbReference type="InterPro" id="IPR021399">
    <property type="entry name" value="DUF3038"/>
</dbReference>
<dbReference type="AlphaFoldDB" id="K9P5Z5"/>
<dbReference type="eggNOG" id="ENOG502Z8IN">
    <property type="taxonomic scope" value="Bacteria"/>
</dbReference>
<gene>
    <name evidence="1" type="ordered locus">Cyagr_0797</name>
</gene>
<organism evidence="1 2">
    <name type="scientific">Cyanobium gracile (strain ATCC 27147 / PCC 6307)</name>
    <dbReference type="NCBI Taxonomy" id="292564"/>
    <lineage>
        <taxon>Bacteria</taxon>
        <taxon>Bacillati</taxon>
        <taxon>Cyanobacteriota</taxon>
        <taxon>Cyanophyceae</taxon>
        <taxon>Synechococcales</taxon>
        <taxon>Prochlorococcaceae</taxon>
        <taxon>Cyanobium</taxon>
    </lineage>
</organism>
<reference evidence="2" key="1">
    <citation type="journal article" date="2013" name="Proc. Natl. Acad. Sci. U.S.A.">
        <title>Improving the coverage of the cyanobacterial phylum using diversity-driven genome sequencing.</title>
        <authorList>
            <person name="Shih P.M."/>
            <person name="Wu D."/>
            <person name="Latifi A."/>
            <person name="Axen S.D."/>
            <person name="Fewer D.P."/>
            <person name="Talla E."/>
            <person name="Calteau A."/>
            <person name="Cai F."/>
            <person name="Tandeau de Marsac N."/>
            <person name="Rippka R."/>
            <person name="Herdman M."/>
            <person name="Sivonen K."/>
            <person name="Coursin T."/>
            <person name="Laurent T."/>
            <person name="Goodwin L."/>
            <person name="Nolan M."/>
            <person name="Davenport K.W."/>
            <person name="Han C.S."/>
            <person name="Rubin E.M."/>
            <person name="Eisen J.A."/>
            <person name="Woyke T."/>
            <person name="Gugger M."/>
            <person name="Kerfeld C.A."/>
        </authorList>
    </citation>
    <scope>NUCLEOTIDE SEQUENCE [LARGE SCALE GENOMIC DNA]</scope>
    <source>
        <strain evidence="2">ATCC 27147 / PCC 6307</strain>
    </source>
</reference>
<evidence type="ECO:0008006" key="3">
    <source>
        <dbReference type="Google" id="ProtNLM"/>
    </source>
</evidence>
<proteinExistence type="predicted"/>
<evidence type="ECO:0000313" key="1">
    <source>
        <dbReference type="EMBL" id="AFY27984.1"/>
    </source>
</evidence>
<sequence>MDGAAGIIAVMAKDTSEAAIQDRSSRPLPRRGLERLDLMLLCMEALDLNGGEAMVWLSEQLGYAGLFPNRVELWKRRCHNPLRRSCRRGDVPVAETDALIRILCVMADRLYPMLRSLLSSSEPESVAKERWALFQGRLGELIQERMNPRRSGVQKLLDPNDGAAQRLQLVQGLSLCAGQGGFERIKASLMDAVA</sequence>
<dbReference type="EMBL" id="CP003495">
    <property type="protein sequence ID" value="AFY27984.1"/>
    <property type="molecule type" value="Genomic_DNA"/>
</dbReference>
<dbReference type="PATRIC" id="fig|292564.3.peg.747"/>
<protein>
    <recommendedName>
        <fullName evidence="3">DUF3038 domain-containing protein</fullName>
    </recommendedName>
</protein>
<dbReference type="KEGG" id="cgc:Cyagr_0797"/>